<evidence type="ECO:0000313" key="3">
    <source>
        <dbReference type="Proteomes" id="UP001286313"/>
    </source>
</evidence>
<accession>A0AAE1K4R8</accession>
<keyword evidence="3" id="KW-1185">Reference proteome</keyword>
<protein>
    <submittedName>
        <fullName evidence="2">Uncharacterized protein</fullName>
    </submittedName>
</protein>
<organism evidence="2 3">
    <name type="scientific">Petrolisthes cinctipes</name>
    <name type="common">Flat porcelain crab</name>
    <dbReference type="NCBI Taxonomy" id="88211"/>
    <lineage>
        <taxon>Eukaryota</taxon>
        <taxon>Metazoa</taxon>
        <taxon>Ecdysozoa</taxon>
        <taxon>Arthropoda</taxon>
        <taxon>Crustacea</taxon>
        <taxon>Multicrustacea</taxon>
        <taxon>Malacostraca</taxon>
        <taxon>Eumalacostraca</taxon>
        <taxon>Eucarida</taxon>
        <taxon>Decapoda</taxon>
        <taxon>Pleocyemata</taxon>
        <taxon>Anomura</taxon>
        <taxon>Galatheoidea</taxon>
        <taxon>Porcellanidae</taxon>
        <taxon>Petrolisthes</taxon>
    </lineage>
</organism>
<keyword evidence="1" id="KW-1133">Transmembrane helix</keyword>
<dbReference type="EMBL" id="JAWQEG010003572">
    <property type="protein sequence ID" value="KAK3865506.1"/>
    <property type="molecule type" value="Genomic_DNA"/>
</dbReference>
<name>A0AAE1K4R8_PETCI</name>
<reference evidence="2" key="1">
    <citation type="submission" date="2023-10" db="EMBL/GenBank/DDBJ databases">
        <title>Genome assemblies of two species of porcelain crab, Petrolisthes cinctipes and Petrolisthes manimaculis (Anomura: Porcellanidae).</title>
        <authorList>
            <person name="Angst P."/>
        </authorList>
    </citation>
    <scope>NUCLEOTIDE SEQUENCE</scope>
    <source>
        <strain evidence="2">PB745_01</strain>
        <tissue evidence="2">Gill</tissue>
    </source>
</reference>
<evidence type="ECO:0000256" key="1">
    <source>
        <dbReference type="SAM" id="Phobius"/>
    </source>
</evidence>
<dbReference type="Proteomes" id="UP001286313">
    <property type="component" value="Unassembled WGS sequence"/>
</dbReference>
<keyword evidence="1" id="KW-0472">Membrane</keyword>
<gene>
    <name evidence="2" type="ORF">Pcinc_028901</name>
</gene>
<evidence type="ECO:0000313" key="2">
    <source>
        <dbReference type="EMBL" id="KAK3865506.1"/>
    </source>
</evidence>
<keyword evidence="1" id="KW-0812">Transmembrane</keyword>
<feature type="transmembrane region" description="Helical" evidence="1">
    <location>
        <begin position="53"/>
        <end position="72"/>
    </location>
</feature>
<proteinExistence type="predicted"/>
<sequence length="119" mass="13158">MILFTYNSKEKLLAVKELVNHNTTLDNLVQLSVRKCVRSGVPTSVSVVFKKEWIFNVLCGPVIVVVVVVAGFPPPPQSDLWGRQTEVNNSVINSSNNTSRKKELLTQEVLAGGVEYVCE</sequence>
<dbReference type="AlphaFoldDB" id="A0AAE1K4R8"/>
<comment type="caution">
    <text evidence="2">The sequence shown here is derived from an EMBL/GenBank/DDBJ whole genome shotgun (WGS) entry which is preliminary data.</text>
</comment>